<evidence type="ECO:0000256" key="4">
    <source>
        <dbReference type="PIRNR" id="PIRNR005700"/>
    </source>
</evidence>
<dbReference type="InterPro" id="IPR004134">
    <property type="entry name" value="Peptidase_C1B"/>
</dbReference>
<proteinExistence type="inferred from homology"/>
<name>A0A075FS76_9EURY</name>
<comment type="similarity">
    <text evidence="4">Belongs to the peptidase C1 family.</text>
</comment>
<gene>
    <name evidence="5" type="primary">pepC</name>
</gene>
<dbReference type="PANTHER" id="PTHR10363">
    <property type="entry name" value="BLEOMYCIN HYDROLASE"/>
    <property type="match status" value="1"/>
</dbReference>
<dbReference type="Pfam" id="PF03051">
    <property type="entry name" value="Peptidase_C1_2"/>
    <property type="match status" value="1"/>
</dbReference>
<sequence>MDCGAAGRLIVNLYRSLISTMGKAVTLTNIKKYRKDFNSSSTAKLSMNAATRTDVRKLAMNWDTFRQIDHTFSNKVSGELKATSQMRSGRCWGFAGLNLLRVYLGRKYKLKNFEFSQNYFMFYDKLEKANYFLENIIETAKEPTDSRLIMHLLSSPVQDGGQWDMFVNLLKKYGTVPKKVMAESHQSSNSAQMNKLVTRKLRGFAIDLRTAHSKGKSASVLRGMKEDMLSTIYQMLCISLGTPPEKFDWSIRDKKNKFQRFTDLTPKKFYNEHVGINLDDFVCLINDPRSFTDYNKTYTVEFLGNVHGGNIIRYLNLENDELKKYSIKSIKANDPVWFGCDVGKFFTREHGVMDMTLFEFDRFYGTEFKMNKAERLEYGDSVMTHAMLFTGVDLKDNKPVKWRVENSWGTDHGEKGFDIMSDSWFGEFMYEVVIHKKHITKKLAELYDMEPVKLPPWDPMGSLAH</sequence>
<dbReference type="PANTHER" id="PTHR10363:SF2">
    <property type="entry name" value="BLEOMYCIN HYDROLASE"/>
    <property type="match status" value="1"/>
</dbReference>
<dbReference type="GO" id="GO:0070005">
    <property type="term" value="F:cysteine-type aminopeptidase activity"/>
    <property type="evidence" value="ECO:0007669"/>
    <property type="project" value="InterPro"/>
</dbReference>
<keyword evidence="1 4" id="KW-0645">Protease</keyword>
<dbReference type="GO" id="GO:0009636">
    <property type="term" value="P:response to toxic substance"/>
    <property type="evidence" value="ECO:0007669"/>
    <property type="project" value="TreeGrafter"/>
</dbReference>
<dbReference type="EMBL" id="KF900362">
    <property type="protein sequence ID" value="AIE92336.1"/>
    <property type="molecule type" value="Genomic_DNA"/>
</dbReference>
<dbReference type="GO" id="GO:0005737">
    <property type="term" value="C:cytoplasm"/>
    <property type="evidence" value="ECO:0007669"/>
    <property type="project" value="TreeGrafter"/>
</dbReference>
<keyword evidence="3 4" id="KW-0788">Thiol protease</keyword>
<organism evidence="5">
    <name type="scientific">uncultured marine group II/III euryarchaeote AD1000_21_F10</name>
    <dbReference type="NCBI Taxonomy" id="1457736"/>
    <lineage>
        <taxon>Archaea</taxon>
        <taxon>Methanobacteriati</taxon>
        <taxon>Methanobacteriota</taxon>
        <taxon>environmental samples</taxon>
    </lineage>
</organism>
<dbReference type="InterPro" id="IPR038765">
    <property type="entry name" value="Papain-like_cys_pep_sf"/>
</dbReference>
<keyword evidence="4" id="KW-0031">Aminopeptidase</keyword>
<dbReference type="Gene3D" id="3.90.70.10">
    <property type="entry name" value="Cysteine proteinases"/>
    <property type="match status" value="1"/>
</dbReference>
<dbReference type="InterPro" id="IPR000169">
    <property type="entry name" value="Pept_cys_AS"/>
</dbReference>
<dbReference type="GO" id="GO:0006508">
    <property type="term" value="P:proteolysis"/>
    <property type="evidence" value="ECO:0007669"/>
    <property type="project" value="UniProtKB-KW"/>
</dbReference>
<dbReference type="CDD" id="cd00585">
    <property type="entry name" value="Peptidase_C1B"/>
    <property type="match status" value="1"/>
</dbReference>
<evidence type="ECO:0000256" key="1">
    <source>
        <dbReference type="ARBA" id="ARBA00022670"/>
    </source>
</evidence>
<evidence type="ECO:0000256" key="3">
    <source>
        <dbReference type="ARBA" id="ARBA00022807"/>
    </source>
</evidence>
<evidence type="ECO:0000313" key="5">
    <source>
        <dbReference type="EMBL" id="AIE92336.1"/>
    </source>
</evidence>
<accession>A0A075FS76</accession>
<dbReference type="PROSITE" id="PS00139">
    <property type="entry name" value="THIOL_PROTEASE_CYS"/>
    <property type="match status" value="1"/>
</dbReference>
<dbReference type="PIRSF" id="PIRSF005700">
    <property type="entry name" value="PepC"/>
    <property type="match status" value="1"/>
</dbReference>
<dbReference type="SUPFAM" id="SSF54001">
    <property type="entry name" value="Cysteine proteinases"/>
    <property type="match status" value="1"/>
</dbReference>
<reference evidence="5" key="1">
    <citation type="journal article" date="2014" name="Genome Biol. Evol.">
        <title>Pangenome evidence for extensive interdomain horizontal transfer affecting lineage core and shell genes in uncultured planktonic thaumarchaeota and euryarchaeota.</title>
        <authorList>
            <person name="Deschamps P."/>
            <person name="Zivanovic Y."/>
            <person name="Moreira D."/>
            <person name="Rodriguez-Valera F."/>
            <person name="Lopez-Garcia P."/>
        </authorList>
    </citation>
    <scope>NUCLEOTIDE SEQUENCE</scope>
</reference>
<dbReference type="AlphaFoldDB" id="A0A075FS76"/>
<evidence type="ECO:0000256" key="2">
    <source>
        <dbReference type="ARBA" id="ARBA00022801"/>
    </source>
</evidence>
<dbReference type="GO" id="GO:0043418">
    <property type="term" value="P:homocysteine catabolic process"/>
    <property type="evidence" value="ECO:0007669"/>
    <property type="project" value="TreeGrafter"/>
</dbReference>
<protein>
    <recommendedName>
        <fullName evidence="4">Aminopeptidase</fullName>
    </recommendedName>
</protein>
<keyword evidence="2 4" id="KW-0378">Hydrolase</keyword>